<evidence type="ECO:0000256" key="8">
    <source>
        <dbReference type="ARBA" id="ARBA00023180"/>
    </source>
</evidence>
<feature type="domain" description="Peptidase A1" evidence="9">
    <location>
        <begin position="409"/>
        <end position="753"/>
    </location>
</feature>
<comment type="similarity">
    <text evidence="2">Belongs to the peptidase A1 family.</text>
</comment>
<dbReference type="InterPro" id="IPR021109">
    <property type="entry name" value="Peptidase_aspartic_dom_sf"/>
</dbReference>
<keyword evidence="11" id="KW-1185">Reference proteome</keyword>
<evidence type="ECO:0000256" key="5">
    <source>
        <dbReference type="ARBA" id="ARBA00022729"/>
    </source>
</evidence>
<dbReference type="InterPro" id="IPR001969">
    <property type="entry name" value="Aspartic_peptidase_AS"/>
</dbReference>
<evidence type="ECO:0000256" key="6">
    <source>
        <dbReference type="ARBA" id="ARBA00022750"/>
    </source>
</evidence>
<dbReference type="PROSITE" id="PS00141">
    <property type="entry name" value="ASP_PROTEASE"/>
    <property type="match status" value="2"/>
</dbReference>
<dbReference type="Pfam" id="PF14543">
    <property type="entry name" value="TAXi_N"/>
    <property type="match status" value="2"/>
</dbReference>
<evidence type="ECO:0000313" key="10">
    <source>
        <dbReference type="EMBL" id="KYP35128.1"/>
    </source>
</evidence>
<evidence type="ECO:0000313" key="11">
    <source>
        <dbReference type="Proteomes" id="UP000075243"/>
    </source>
</evidence>
<dbReference type="Gene3D" id="2.40.70.10">
    <property type="entry name" value="Acid Proteases"/>
    <property type="match status" value="4"/>
</dbReference>
<dbReference type="InterPro" id="IPR032799">
    <property type="entry name" value="TAXi_C"/>
</dbReference>
<dbReference type="GO" id="GO:0006508">
    <property type="term" value="P:proteolysis"/>
    <property type="evidence" value="ECO:0007669"/>
    <property type="project" value="UniProtKB-KW"/>
</dbReference>
<dbReference type="InterPro" id="IPR034161">
    <property type="entry name" value="Pepsin-like_plant"/>
</dbReference>
<dbReference type="GO" id="GO:0004190">
    <property type="term" value="F:aspartic-type endopeptidase activity"/>
    <property type="evidence" value="ECO:0007669"/>
    <property type="project" value="UniProtKB-KW"/>
</dbReference>
<evidence type="ECO:0000256" key="1">
    <source>
        <dbReference type="ARBA" id="ARBA00004613"/>
    </source>
</evidence>
<sequence>MKGGFSVQLIHRDSPNSPFYNPTETPFQQLHKAFQRSFHRVNHFYPKSKASQETPQSVISSNQGEYLVKYSIGTPPFEVIGIADTGSDLVWSQCKPCDQCYNQKSPLFDPSKSSTYKPVSCYSRVCGLVGETSCHSDSDSSCEYTISYGDGSHSEGTLAFDTLTLDSTTGSAIGFLKIPIGCGVNNAGTFDSQGSGIVGLGGGVVSLITQIGPSIDFKFSYCLVPMSESKTTSKLNFGKNAVVAGPGTVSTPIITGSVETFYYLRLEGMSVGTKRIELLDDSTISNVTDGNIIIDSGTTLTLLPQSFYSKLESAVASRIILERVNSTNEILSLCYKSTPNSVIEVPPVTAHFTGADVVLNSLNTFVSVSEEVSCFAFAPIATGSIFGNIAQINHLVGYDFVKKTVHGEYLMKYSIGTPPFEVMGIADTGSDLVWLQCKPCEKCYNQTDPLFDPSKSSTYQPIYCHSKVRESLSQNGEASCHSGTDPNCEYSIAYGDGSYSNGTLAFETLTLSSTTGSSVAFPKIPIGCGVNNGGKFDPKGSGIVGLGKGSISLITKIGPSIDFKFSYCLLPNFESKTTSKLNFGKNAVVAGPGTVSTPIKHDPVDTFYVLKLEGISVGSKRIELVDDSTSNDDNGNIIIDTGTTLTFLPAKFYAKLESEVAAQIKLERVHNPEHILTLCYKSPPKKVIVAPPITAHFTGADVVLNPLNTFVSVSHDVICFAFAPVETNSIFGNMAQMNYLIGYDLVKKTVSFKPIDCTKM</sequence>
<keyword evidence="7" id="KW-0378">Hydrolase</keyword>
<accession>A0A151QXP2</accession>
<organism evidence="10 11">
    <name type="scientific">Cajanus cajan</name>
    <name type="common">Pigeon pea</name>
    <name type="synonym">Cajanus indicus</name>
    <dbReference type="NCBI Taxonomy" id="3821"/>
    <lineage>
        <taxon>Eukaryota</taxon>
        <taxon>Viridiplantae</taxon>
        <taxon>Streptophyta</taxon>
        <taxon>Embryophyta</taxon>
        <taxon>Tracheophyta</taxon>
        <taxon>Spermatophyta</taxon>
        <taxon>Magnoliopsida</taxon>
        <taxon>eudicotyledons</taxon>
        <taxon>Gunneridae</taxon>
        <taxon>Pentapetalae</taxon>
        <taxon>rosids</taxon>
        <taxon>fabids</taxon>
        <taxon>Fabales</taxon>
        <taxon>Fabaceae</taxon>
        <taxon>Papilionoideae</taxon>
        <taxon>50 kb inversion clade</taxon>
        <taxon>NPAAA clade</taxon>
        <taxon>indigoferoid/millettioid clade</taxon>
        <taxon>Phaseoleae</taxon>
        <taxon>Cajanus</taxon>
    </lineage>
</organism>
<evidence type="ECO:0000259" key="9">
    <source>
        <dbReference type="PROSITE" id="PS51767"/>
    </source>
</evidence>
<keyword evidence="3" id="KW-0964">Secreted</keyword>
<dbReference type="InterPro" id="IPR032861">
    <property type="entry name" value="TAXi_N"/>
</dbReference>
<proteinExistence type="inferred from homology"/>
<dbReference type="FunFam" id="2.40.70.10:FF:000050">
    <property type="entry name" value="Aspartic proteinase CDR1"/>
    <property type="match status" value="1"/>
</dbReference>
<dbReference type="GO" id="GO:0005576">
    <property type="term" value="C:extracellular region"/>
    <property type="evidence" value="ECO:0007669"/>
    <property type="project" value="UniProtKB-SubCell"/>
</dbReference>
<dbReference type="Gramene" id="C.cajan_45753.t">
    <property type="protein sequence ID" value="C.cajan_45753.t"/>
    <property type="gene ID" value="C.cajan_45753"/>
</dbReference>
<comment type="subcellular location">
    <subcellularLocation>
        <location evidence="1">Secreted</location>
    </subcellularLocation>
</comment>
<dbReference type="Pfam" id="PF14541">
    <property type="entry name" value="TAXi_C"/>
    <property type="match status" value="2"/>
</dbReference>
<protein>
    <submittedName>
        <fullName evidence="10">Aspartic proteinase nepenthesin-1</fullName>
    </submittedName>
</protein>
<dbReference type="InterPro" id="IPR051708">
    <property type="entry name" value="Plant_Aspart_Prot_A1"/>
</dbReference>
<dbReference type="PANTHER" id="PTHR47967">
    <property type="entry name" value="OS07G0603500 PROTEIN-RELATED"/>
    <property type="match status" value="1"/>
</dbReference>
<feature type="domain" description="Peptidase A1" evidence="9">
    <location>
        <begin position="66"/>
        <end position="408"/>
    </location>
</feature>
<dbReference type="AlphaFoldDB" id="A0A151QXP2"/>
<keyword evidence="4" id="KW-0645">Protease</keyword>
<dbReference type="EMBL" id="KQ484439">
    <property type="protein sequence ID" value="KYP35128.1"/>
    <property type="molecule type" value="Genomic_DNA"/>
</dbReference>
<dbReference type="Proteomes" id="UP000075243">
    <property type="component" value="Unassembled WGS sequence"/>
</dbReference>
<dbReference type="InterPro" id="IPR033121">
    <property type="entry name" value="PEPTIDASE_A1"/>
</dbReference>
<evidence type="ECO:0000256" key="2">
    <source>
        <dbReference type="ARBA" id="ARBA00007447"/>
    </source>
</evidence>
<dbReference type="PANTHER" id="PTHR47967:SF66">
    <property type="entry name" value="ASPARTIC PROTEINASE CDR1-RELATED"/>
    <property type="match status" value="1"/>
</dbReference>
<name>A0A151QXP2_CAJCA</name>
<keyword evidence="5" id="KW-0732">Signal</keyword>
<evidence type="ECO:0000256" key="4">
    <source>
        <dbReference type="ARBA" id="ARBA00022670"/>
    </source>
</evidence>
<keyword evidence="6" id="KW-0064">Aspartyl protease</keyword>
<evidence type="ECO:0000256" key="7">
    <source>
        <dbReference type="ARBA" id="ARBA00022801"/>
    </source>
</evidence>
<evidence type="ECO:0000256" key="3">
    <source>
        <dbReference type="ARBA" id="ARBA00022525"/>
    </source>
</evidence>
<dbReference type="CDD" id="cd05476">
    <property type="entry name" value="pepsin_A_like_plant"/>
    <property type="match status" value="2"/>
</dbReference>
<dbReference type="PROSITE" id="PS51767">
    <property type="entry name" value="PEPTIDASE_A1"/>
    <property type="match status" value="2"/>
</dbReference>
<dbReference type="FunFam" id="2.40.70.10:FF:000016">
    <property type="entry name" value="Probable aspartic protease At2g35615"/>
    <property type="match status" value="2"/>
</dbReference>
<dbReference type="SUPFAM" id="SSF50630">
    <property type="entry name" value="Acid proteases"/>
    <property type="match status" value="2"/>
</dbReference>
<dbReference type="OMA" id="NQPGCAS"/>
<reference evidence="10" key="1">
    <citation type="journal article" date="2012" name="Nat. Biotechnol.">
        <title>Draft genome sequence of pigeonpea (Cajanus cajan), an orphan legume crop of resource-poor farmers.</title>
        <authorList>
            <person name="Varshney R.K."/>
            <person name="Chen W."/>
            <person name="Li Y."/>
            <person name="Bharti A.K."/>
            <person name="Saxena R.K."/>
            <person name="Schlueter J.A."/>
            <person name="Donoghue M.T."/>
            <person name="Azam S."/>
            <person name="Fan G."/>
            <person name="Whaley A.M."/>
            <person name="Farmer A.D."/>
            <person name="Sheridan J."/>
            <person name="Iwata A."/>
            <person name="Tuteja R."/>
            <person name="Penmetsa R.V."/>
            <person name="Wu W."/>
            <person name="Upadhyaya H.D."/>
            <person name="Yang S.P."/>
            <person name="Shah T."/>
            <person name="Saxena K.B."/>
            <person name="Michael T."/>
            <person name="McCombie W.R."/>
            <person name="Yang B."/>
            <person name="Zhang G."/>
            <person name="Yang H."/>
            <person name="Wang J."/>
            <person name="Spillane C."/>
            <person name="Cook D.R."/>
            <person name="May G.D."/>
            <person name="Xu X."/>
            <person name="Jackson S.A."/>
        </authorList>
    </citation>
    <scope>NUCLEOTIDE SEQUENCE [LARGE SCALE GENOMIC DNA]</scope>
</reference>
<gene>
    <name evidence="10" type="ORF">KK1_043850</name>
</gene>
<keyword evidence="8" id="KW-0325">Glycoprotein</keyword>